<comment type="similarity">
    <text evidence="1 3">Belongs to the UreD family.</text>
</comment>
<evidence type="ECO:0000256" key="3">
    <source>
        <dbReference type="HAMAP-Rule" id="MF_01384"/>
    </source>
</evidence>
<dbReference type="HAMAP" id="MF_01384">
    <property type="entry name" value="UreD"/>
    <property type="match status" value="1"/>
</dbReference>
<name>A0A643FHX6_IDEDE</name>
<dbReference type="PANTHER" id="PTHR33643:SF1">
    <property type="entry name" value="UREASE ACCESSORY PROTEIN D"/>
    <property type="match status" value="1"/>
</dbReference>
<accession>A0A643FHX6</accession>
<evidence type="ECO:0000256" key="2">
    <source>
        <dbReference type="ARBA" id="ARBA00023186"/>
    </source>
</evidence>
<dbReference type="RefSeq" id="WP_151122061.1">
    <property type="nucleotide sequence ID" value="NZ_CP088081.1"/>
</dbReference>
<evidence type="ECO:0000256" key="1">
    <source>
        <dbReference type="ARBA" id="ARBA00007177"/>
    </source>
</evidence>
<dbReference type="InterPro" id="IPR002669">
    <property type="entry name" value="UreD"/>
</dbReference>
<dbReference type="GO" id="GO:0005737">
    <property type="term" value="C:cytoplasm"/>
    <property type="evidence" value="ECO:0007669"/>
    <property type="project" value="UniProtKB-SubCell"/>
</dbReference>
<reference evidence="4 5" key="1">
    <citation type="submission" date="2019-09" db="EMBL/GenBank/DDBJ databases">
        <title>Draft genome sequences of 48 bacterial type strains from the CCUG.</title>
        <authorList>
            <person name="Tunovic T."/>
            <person name="Pineiro-Iglesias B."/>
            <person name="Unosson C."/>
            <person name="Inganas E."/>
            <person name="Ohlen M."/>
            <person name="Cardew S."/>
            <person name="Jensie-Markopoulos S."/>
            <person name="Salva-Serra F."/>
            <person name="Jaen-Luchoro D."/>
            <person name="Karlsson R."/>
            <person name="Svensson-Stadler L."/>
            <person name="Chun J."/>
            <person name="Moore E."/>
        </authorList>
    </citation>
    <scope>NUCLEOTIDE SEQUENCE [LARGE SCALE GENOMIC DNA]</scope>
    <source>
        <strain evidence="4 5">CCUG 30977</strain>
    </source>
</reference>
<keyword evidence="2 3" id="KW-0143">Chaperone</keyword>
<sequence>MGWHGHLHLQYTRDGERTVALDRHHGPLRVLQRLYPEGEAICHHVLVHPPGGIVGGDVLDITVEQAAGTHALITTPSATRFYRSAGEVARQNLVARVAAGARLEWLPLETIAYRGCLAENRLRFELAPGALMLGWEMLALGLPAADEAFTRGRITQHLELPGTWLERGTLAAEDTQLLDSPLGLGGQRVLGTLWAAGGEALAPALRQALLDAAREVMAVHPLNAGAGATSPDPAVVVSRALAPRVEPLFELWRGIRARWRHLLWQLDEAPPRIWRM</sequence>
<gene>
    <name evidence="3" type="primary">ureD</name>
    <name evidence="4" type="ORF">F7Q92_00335</name>
</gene>
<keyword evidence="3" id="KW-0963">Cytoplasm</keyword>
<dbReference type="EMBL" id="VZPB01000001">
    <property type="protein sequence ID" value="KAB0585488.1"/>
    <property type="molecule type" value="Genomic_DNA"/>
</dbReference>
<keyword evidence="5" id="KW-1185">Reference proteome</keyword>
<dbReference type="OrthoDB" id="9798842at2"/>
<dbReference type="GO" id="GO:0016151">
    <property type="term" value="F:nickel cation binding"/>
    <property type="evidence" value="ECO:0007669"/>
    <property type="project" value="UniProtKB-UniRule"/>
</dbReference>
<evidence type="ECO:0000313" key="5">
    <source>
        <dbReference type="Proteomes" id="UP000430120"/>
    </source>
</evidence>
<proteinExistence type="inferred from homology"/>
<dbReference type="AlphaFoldDB" id="A0A643FHX6"/>
<evidence type="ECO:0000313" key="4">
    <source>
        <dbReference type="EMBL" id="KAB0585488.1"/>
    </source>
</evidence>
<comment type="subunit">
    <text evidence="3">UreD, UreF and UreG form a complex that acts as a GTP-hydrolysis-dependent molecular chaperone, activating the urease apoprotein by helping to assemble the nickel containing metallocenter of UreC. The UreE protein probably delivers the nickel.</text>
</comment>
<dbReference type="PANTHER" id="PTHR33643">
    <property type="entry name" value="UREASE ACCESSORY PROTEIN D"/>
    <property type="match status" value="1"/>
</dbReference>
<organism evidence="4 5">
    <name type="scientific">Ideonella dechloratans</name>
    <dbReference type="NCBI Taxonomy" id="36863"/>
    <lineage>
        <taxon>Bacteria</taxon>
        <taxon>Pseudomonadati</taxon>
        <taxon>Pseudomonadota</taxon>
        <taxon>Betaproteobacteria</taxon>
        <taxon>Burkholderiales</taxon>
        <taxon>Sphaerotilaceae</taxon>
        <taxon>Ideonella</taxon>
    </lineage>
</organism>
<comment type="function">
    <text evidence="3">Required for maturation of urease via the functional incorporation of the urease nickel metallocenter.</text>
</comment>
<dbReference type="Proteomes" id="UP000430120">
    <property type="component" value="Unassembled WGS sequence"/>
</dbReference>
<dbReference type="Pfam" id="PF01774">
    <property type="entry name" value="UreD"/>
    <property type="match status" value="1"/>
</dbReference>
<keyword evidence="3" id="KW-0996">Nickel insertion</keyword>
<protein>
    <recommendedName>
        <fullName evidence="3">Urease accessory protein UreD</fullName>
    </recommendedName>
</protein>
<comment type="caution">
    <text evidence="4">The sequence shown here is derived from an EMBL/GenBank/DDBJ whole genome shotgun (WGS) entry which is preliminary data.</text>
</comment>
<comment type="subcellular location">
    <subcellularLocation>
        <location evidence="3">Cytoplasm</location>
    </subcellularLocation>
</comment>